<organism evidence="2 3">
    <name type="scientific">Adineta ricciae</name>
    <name type="common">Rotifer</name>
    <dbReference type="NCBI Taxonomy" id="249248"/>
    <lineage>
        <taxon>Eukaryota</taxon>
        <taxon>Metazoa</taxon>
        <taxon>Spiralia</taxon>
        <taxon>Gnathifera</taxon>
        <taxon>Rotifera</taxon>
        <taxon>Eurotatoria</taxon>
        <taxon>Bdelloidea</taxon>
        <taxon>Adinetida</taxon>
        <taxon>Adinetidae</taxon>
        <taxon>Adineta</taxon>
    </lineage>
</organism>
<evidence type="ECO:0000313" key="2">
    <source>
        <dbReference type="EMBL" id="CAF1651665.1"/>
    </source>
</evidence>
<sequence length="352" mass="41755">DLKIKLINENYYVKDGNCTLNSLNKTNQVIFIYTENESQDFHHLVIEYVENKTHQINTFRDVFILFNNSIERFSCRLLQTIPFIKLNFSPEKLQLNEEEFVELLYYLKNMNILSRSYTDDFQDINRSLDKQSLQCTSVGEGCAAAFYFNYLKLLSSLPGHQSRVKSIKNDFDEEIVDKHRCKFVSRWVFVLPWVIKDTLKIFSNAMSLNENERNIIGFEFKIWKQSKLNLTVTVGGIYQRSYSPLTIYRLTKLDTGETFYFPMEIPAALHGLQNQYENLLSHFHFGTFDPWEQAMKFQEKVKEFFENDLEKIWQENIRIVPLEKPHKIRDSDHFQLTRILLGTLWTKLSSLL</sequence>
<reference evidence="2" key="1">
    <citation type="submission" date="2021-02" db="EMBL/GenBank/DDBJ databases">
        <authorList>
            <person name="Nowell W R."/>
        </authorList>
    </citation>
    <scope>NUCLEOTIDE SEQUENCE</scope>
</reference>
<keyword evidence="3" id="KW-1185">Reference proteome</keyword>
<dbReference type="Proteomes" id="UP000663828">
    <property type="component" value="Unassembled WGS sequence"/>
</dbReference>
<dbReference type="AlphaFoldDB" id="A0A816ERQ2"/>
<feature type="domain" description="STING ligand-binding" evidence="1">
    <location>
        <begin position="138"/>
        <end position="344"/>
    </location>
</feature>
<dbReference type="Pfam" id="PF15009">
    <property type="entry name" value="STING_LBD"/>
    <property type="match status" value="1"/>
</dbReference>
<accession>A0A816ERQ2</accession>
<gene>
    <name evidence="2" type="ORF">XAT740_LOCUS55094</name>
</gene>
<evidence type="ECO:0000313" key="3">
    <source>
        <dbReference type="Proteomes" id="UP000663828"/>
    </source>
</evidence>
<evidence type="ECO:0000259" key="1">
    <source>
        <dbReference type="Pfam" id="PF15009"/>
    </source>
</evidence>
<protein>
    <recommendedName>
        <fullName evidence="1">STING ligand-binding domain-containing protein</fullName>
    </recommendedName>
</protein>
<dbReference type="InterPro" id="IPR038623">
    <property type="entry name" value="STING_C_sf"/>
</dbReference>
<dbReference type="InterPro" id="IPR055432">
    <property type="entry name" value="STING_LBD"/>
</dbReference>
<name>A0A816ERQ2_ADIRI</name>
<proteinExistence type="predicted"/>
<feature type="non-terminal residue" evidence="2">
    <location>
        <position position="352"/>
    </location>
</feature>
<dbReference type="EMBL" id="CAJNOR010010167">
    <property type="protein sequence ID" value="CAF1651665.1"/>
    <property type="molecule type" value="Genomic_DNA"/>
</dbReference>
<comment type="caution">
    <text evidence="2">The sequence shown here is derived from an EMBL/GenBank/DDBJ whole genome shotgun (WGS) entry which is preliminary data.</text>
</comment>
<dbReference type="Gene3D" id="3.40.50.12100">
    <property type="entry name" value="Stimulator of interferon genes protein"/>
    <property type="match status" value="1"/>
</dbReference>